<evidence type="ECO:0000313" key="1">
    <source>
        <dbReference type="EMBL" id="VFJ42543.1"/>
    </source>
</evidence>
<name>A0A450RTS4_9GAMM</name>
<reference evidence="1" key="1">
    <citation type="submission" date="2019-02" db="EMBL/GenBank/DDBJ databases">
        <authorList>
            <person name="Gruber-Vodicka R. H."/>
            <person name="Seah K. B. B."/>
        </authorList>
    </citation>
    <scope>NUCLEOTIDE SEQUENCE</scope>
    <source>
        <strain evidence="1">BECK_DK161</strain>
    </source>
</reference>
<proteinExistence type="predicted"/>
<protein>
    <submittedName>
        <fullName evidence="1">Uncharacterized protein</fullName>
    </submittedName>
</protein>
<gene>
    <name evidence="1" type="ORF">BECKDK2373C_GA0170839_100179</name>
</gene>
<dbReference type="EMBL" id="CAADEY010000001">
    <property type="protein sequence ID" value="VFJ42543.1"/>
    <property type="molecule type" value="Genomic_DNA"/>
</dbReference>
<sequence>MNENFEKSLIYVPDMAVLSQRNAEEIQREHRKRWGVDAEGVVLPVCTATGVPFKNDFTAEKTIRYKGRAEEFLLGDVVAEFARLGLDIYLTLDPTLHFIKSDSLHIVDISGDSSAQACFSKKRTRKLLVNLAKKAIEIATEACARARGAHGADAKTAGIAINFTDILPVGASNERIELNCFCNECREQLAGYAPRGKRLIEFFETFPNPWNMALKDAGSGIGQIDELEWDISPDRIIGLSKMKGFESFEDREQDSQEQAAALREYLRARHTQVTETVKDLFAGMDLDGKKRILITEGSHYDWTSGTFLKKLDDPAICDELWFDPTANEFDIRKVQYRSFLWKRSTYFLNAFFQFLNQSQDRYMRTYTGLARHTVDDVRNLLELRKRQVLSSGITEKLDLSLLPDLDEKGEVGRIGFVAPCIDENICASLVGKAKVPEGINENQLNDDPKEMLNKLAGLMGLNPGAG</sequence>
<dbReference type="AlphaFoldDB" id="A0A450RTS4"/>
<organism evidence="1">
    <name type="scientific">Candidatus Kentrum sp. DK</name>
    <dbReference type="NCBI Taxonomy" id="2126562"/>
    <lineage>
        <taxon>Bacteria</taxon>
        <taxon>Pseudomonadati</taxon>
        <taxon>Pseudomonadota</taxon>
        <taxon>Gammaproteobacteria</taxon>
        <taxon>Candidatus Kentrum</taxon>
    </lineage>
</organism>
<accession>A0A450RTS4</accession>